<accession>A0ABX9A4S9</accession>
<organism evidence="2 3">
    <name type="scientific">Qipengyuania gelatinilytica</name>
    <dbReference type="NCBI Taxonomy" id="2867231"/>
    <lineage>
        <taxon>Bacteria</taxon>
        <taxon>Pseudomonadati</taxon>
        <taxon>Pseudomonadota</taxon>
        <taxon>Alphaproteobacteria</taxon>
        <taxon>Sphingomonadales</taxon>
        <taxon>Erythrobacteraceae</taxon>
        <taxon>Qipengyuania</taxon>
    </lineage>
</organism>
<name>A0ABX9A4S9_9SPHN</name>
<gene>
    <name evidence="2" type="ORF">K3136_05180</name>
</gene>
<dbReference type="CDD" id="cd00586">
    <property type="entry name" value="4HBT"/>
    <property type="match status" value="1"/>
</dbReference>
<protein>
    <submittedName>
        <fullName evidence="2">Acyl-CoA thioesterase</fullName>
    </submittedName>
</protein>
<dbReference type="RefSeq" id="WP_221431824.1">
    <property type="nucleotide sequence ID" value="NZ_CP081294.1"/>
</dbReference>
<reference evidence="2 3" key="1">
    <citation type="submission" date="2021-08" db="EMBL/GenBank/DDBJ databases">
        <title>Comparative Genomics Analysis of the Genus Qipengyuania Reveals Extensive Genetic Diversity and Metabolic Versatility, Including the Description of Fifteen Novel Species.</title>
        <authorList>
            <person name="Liu Y."/>
        </authorList>
    </citation>
    <scope>NUCLEOTIDE SEQUENCE [LARGE SCALE GENOMIC DNA]</scope>
    <source>
        <strain evidence="2 3">1NDH1</strain>
    </source>
</reference>
<dbReference type="InterPro" id="IPR029069">
    <property type="entry name" value="HotDog_dom_sf"/>
</dbReference>
<dbReference type="InterPro" id="IPR050563">
    <property type="entry name" value="4-hydroxybenzoyl-CoA_TE"/>
</dbReference>
<dbReference type="Proteomes" id="UP000824321">
    <property type="component" value="Chromosome"/>
</dbReference>
<sequence>MSAKPFSFPIKVIPADIDFMGHVNNARYLNWVQDTVLAHWQKLAPAEEVASKAWVALKHEITYRKPAFLHDDVIAETVLERIKGARSFYNTVIRRGEDVLAEVKSMWCCLDAKSHMPARISREVARDYFGIDTRKPSPDA</sequence>
<dbReference type="SUPFAM" id="SSF54637">
    <property type="entry name" value="Thioesterase/thiol ester dehydrase-isomerase"/>
    <property type="match status" value="1"/>
</dbReference>
<evidence type="ECO:0000313" key="3">
    <source>
        <dbReference type="Proteomes" id="UP000824321"/>
    </source>
</evidence>
<dbReference type="Pfam" id="PF13279">
    <property type="entry name" value="4HBT_2"/>
    <property type="match status" value="1"/>
</dbReference>
<evidence type="ECO:0000313" key="2">
    <source>
        <dbReference type="EMBL" id="QZD96099.1"/>
    </source>
</evidence>
<proteinExistence type="predicted"/>
<evidence type="ECO:0000256" key="1">
    <source>
        <dbReference type="ARBA" id="ARBA00022801"/>
    </source>
</evidence>
<keyword evidence="1" id="KW-0378">Hydrolase</keyword>
<keyword evidence="3" id="KW-1185">Reference proteome</keyword>
<dbReference type="Gene3D" id="3.10.129.10">
    <property type="entry name" value="Hotdog Thioesterase"/>
    <property type="match status" value="1"/>
</dbReference>
<dbReference type="EMBL" id="CP081294">
    <property type="protein sequence ID" value="QZD96099.1"/>
    <property type="molecule type" value="Genomic_DNA"/>
</dbReference>
<dbReference type="PANTHER" id="PTHR31793:SF37">
    <property type="entry name" value="ACYL-COA THIOESTER HYDROLASE YBGC"/>
    <property type="match status" value="1"/>
</dbReference>
<dbReference type="PANTHER" id="PTHR31793">
    <property type="entry name" value="4-HYDROXYBENZOYL-COA THIOESTERASE FAMILY MEMBER"/>
    <property type="match status" value="1"/>
</dbReference>